<proteinExistence type="predicted"/>
<keyword evidence="2" id="KW-1185">Reference proteome</keyword>
<comment type="caution">
    <text evidence="1">The sequence shown here is derived from an EMBL/GenBank/DDBJ whole genome shotgun (WGS) entry which is preliminary data.</text>
</comment>
<gene>
    <name evidence="1" type="ORF">ACFSKX_15350</name>
</gene>
<accession>A0ABW5EJZ3</accession>
<evidence type="ECO:0000313" key="2">
    <source>
        <dbReference type="Proteomes" id="UP001597425"/>
    </source>
</evidence>
<dbReference type="EMBL" id="JBHUJD010000022">
    <property type="protein sequence ID" value="MFD2311804.1"/>
    <property type="molecule type" value="Genomic_DNA"/>
</dbReference>
<organism evidence="1 2">
    <name type="scientific">Microbulbifer halophilus</name>
    <dbReference type="NCBI Taxonomy" id="453963"/>
    <lineage>
        <taxon>Bacteria</taxon>
        <taxon>Pseudomonadati</taxon>
        <taxon>Pseudomonadota</taxon>
        <taxon>Gammaproteobacteria</taxon>
        <taxon>Cellvibrionales</taxon>
        <taxon>Microbulbiferaceae</taxon>
        <taxon>Microbulbifer</taxon>
    </lineage>
</organism>
<evidence type="ECO:0000313" key="1">
    <source>
        <dbReference type="EMBL" id="MFD2311804.1"/>
    </source>
</evidence>
<reference evidence="2" key="1">
    <citation type="journal article" date="2019" name="Int. J. Syst. Evol. Microbiol.">
        <title>The Global Catalogue of Microorganisms (GCM) 10K type strain sequencing project: providing services to taxonomists for standard genome sequencing and annotation.</title>
        <authorList>
            <consortium name="The Broad Institute Genomics Platform"/>
            <consortium name="The Broad Institute Genome Sequencing Center for Infectious Disease"/>
            <person name="Wu L."/>
            <person name="Ma J."/>
        </authorList>
    </citation>
    <scope>NUCLEOTIDE SEQUENCE [LARGE SCALE GENOMIC DNA]</scope>
    <source>
        <strain evidence="2">KCTC 12848</strain>
    </source>
</reference>
<protein>
    <submittedName>
        <fullName evidence="1">Uncharacterized protein</fullName>
    </submittedName>
</protein>
<sequence>MVELDLVVENIRRKFSKGCPSGIMIGWDVSRFFSALKSVFKGYTVLNQTDFNYSYCNTYDVNLGNNASGHYFVLTIKVSYIYDAFTMHITRYISRRSGEVVTFDQCNEYKELVEKVRSFLADKAFREIQSDEMDVEVEGVELELAEVPTVGKCLFDDFE</sequence>
<dbReference type="Proteomes" id="UP001597425">
    <property type="component" value="Unassembled WGS sequence"/>
</dbReference>
<dbReference type="RefSeq" id="WP_265722404.1">
    <property type="nucleotide sequence ID" value="NZ_JAPIVK010000022.1"/>
</dbReference>
<name>A0ABW5EJZ3_9GAMM</name>